<dbReference type="GO" id="GO:0004497">
    <property type="term" value="F:monooxygenase activity"/>
    <property type="evidence" value="ECO:0007669"/>
    <property type="project" value="UniProtKB-KW"/>
</dbReference>
<evidence type="ECO:0000256" key="2">
    <source>
        <dbReference type="ARBA" id="ARBA00004586"/>
    </source>
</evidence>
<dbReference type="SUPFAM" id="SSF48264">
    <property type="entry name" value="Cytochrome P450"/>
    <property type="match status" value="1"/>
</dbReference>
<keyword evidence="8" id="KW-0472">Membrane</keyword>
<sequence length="86" mass="10335">MYDLKERIKVFQHQQLFYLWGFYTPHICFFKAEAIKQLLSKGKEENEKSWHYDILHPLAGTGLITSPIEKWKPRRKLLTPCFHSDI</sequence>
<organism evidence="9 10">
    <name type="scientific">Trichonephila clavata</name>
    <name type="common">Joro spider</name>
    <name type="synonym">Nephila clavata</name>
    <dbReference type="NCBI Taxonomy" id="2740835"/>
    <lineage>
        <taxon>Eukaryota</taxon>
        <taxon>Metazoa</taxon>
        <taxon>Ecdysozoa</taxon>
        <taxon>Arthropoda</taxon>
        <taxon>Chelicerata</taxon>
        <taxon>Arachnida</taxon>
        <taxon>Araneae</taxon>
        <taxon>Araneomorphae</taxon>
        <taxon>Entelegynae</taxon>
        <taxon>Araneoidea</taxon>
        <taxon>Nephilidae</taxon>
        <taxon>Trichonephila</taxon>
    </lineage>
</organism>
<comment type="subcellular location">
    <subcellularLocation>
        <location evidence="2">Endoplasmic reticulum membrane</location>
    </subcellularLocation>
</comment>
<evidence type="ECO:0000256" key="3">
    <source>
        <dbReference type="ARBA" id="ARBA00010617"/>
    </source>
</evidence>
<proteinExistence type="inferred from homology"/>
<protein>
    <recommendedName>
        <fullName evidence="11">Cytochrome P450</fullName>
    </recommendedName>
</protein>
<dbReference type="GO" id="GO:0005506">
    <property type="term" value="F:iron ion binding"/>
    <property type="evidence" value="ECO:0007669"/>
    <property type="project" value="InterPro"/>
</dbReference>
<evidence type="ECO:0000256" key="7">
    <source>
        <dbReference type="ARBA" id="ARBA00023033"/>
    </source>
</evidence>
<evidence type="ECO:0000313" key="9">
    <source>
        <dbReference type="EMBL" id="GFQ75907.1"/>
    </source>
</evidence>
<dbReference type="PANTHER" id="PTHR24291:SF189">
    <property type="entry name" value="CYTOCHROME P450 4C3-RELATED"/>
    <property type="match status" value="1"/>
</dbReference>
<evidence type="ECO:0000256" key="5">
    <source>
        <dbReference type="ARBA" id="ARBA00022824"/>
    </source>
</evidence>
<reference evidence="9" key="1">
    <citation type="submission" date="2020-07" db="EMBL/GenBank/DDBJ databases">
        <title>Multicomponent nature underlies the extraordinary mechanical properties of spider dragline silk.</title>
        <authorList>
            <person name="Kono N."/>
            <person name="Nakamura H."/>
            <person name="Mori M."/>
            <person name="Yoshida Y."/>
            <person name="Ohtoshi R."/>
            <person name="Malay A.D."/>
            <person name="Moran D.A.P."/>
            <person name="Tomita M."/>
            <person name="Numata K."/>
            <person name="Arakawa K."/>
        </authorList>
    </citation>
    <scope>NUCLEOTIDE SEQUENCE</scope>
</reference>
<keyword evidence="4" id="KW-0349">Heme</keyword>
<keyword evidence="7" id="KW-0503">Monooxygenase</keyword>
<evidence type="ECO:0008006" key="11">
    <source>
        <dbReference type="Google" id="ProtNLM"/>
    </source>
</evidence>
<name>A0A8X6FBW5_TRICU</name>
<dbReference type="GO" id="GO:0005789">
    <property type="term" value="C:endoplasmic reticulum membrane"/>
    <property type="evidence" value="ECO:0007669"/>
    <property type="project" value="UniProtKB-SubCell"/>
</dbReference>
<dbReference type="Proteomes" id="UP000887116">
    <property type="component" value="Unassembled WGS sequence"/>
</dbReference>
<evidence type="ECO:0000256" key="1">
    <source>
        <dbReference type="ARBA" id="ARBA00001971"/>
    </source>
</evidence>
<keyword evidence="5" id="KW-0256">Endoplasmic reticulum</keyword>
<dbReference type="EMBL" id="BMAO01021607">
    <property type="protein sequence ID" value="GFQ75907.1"/>
    <property type="molecule type" value="Genomic_DNA"/>
</dbReference>
<keyword evidence="7" id="KW-0560">Oxidoreductase</keyword>
<dbReference type="AlphaFoldDB" id="A0A8X6FBW5"/>
<dbReference type="PANTHER" id="PTHR24291">
    <property type="entry name" value="CYTOCHROME P450 FAMILY 4"/>
    <property type="match status" value="1"/>
</dbReference>
<dbReference type="InterPro" id="IPR036396">
    <property type="entry name" value="Cyt_P450_sf"/>
</dbReference>
<accession>A0A8X6FBW5</accession>
<dbReference type="Gene3D" id="1.10.630.10">
    <property type="entry name" value="Cytochrome P450"/>
    <property type="match status" value="1"/>
</dbReference>
<dbReference type="GO" id="GO:0016705">
    <property type="term" value="F:oxidoreductase activity, acting on paired donors, with incorporation or reduction of molecular oxygen"/>
    <property type="evidence" value="ECO:0007669"/>
    <property type="project" value="InterPro"/>
</dbReference>
<dbReference type="GO" id="GO:0020037">
    <property type="term" value="F:heme binding"/>
    <property type="evidence" value="ECO:0007669"/>
    <property type="project" value="InterPro"/>
</dbReference>
<evidence type="ECO:0000256" key="6">
    <source>
        <dbReference type="ARBA" id="ARBA00023004"/>
    </source>
</evidence>
<evidence type="ECO:0000256" key="4">
    <source>
        <dbReference type="ARBA" id="ARBA00022617"/>
    </source>
</evidence>
<dbReference type="InterPro" id="IPR050196">
    <property type="entry name" value="Cytochrome_P450_Monoox"/>
</dbReference>
<evidence type="ECO:0000313" key="10">
    <source>
        <dbReference type="Proteomes" id="UP000887116"/>
    </source>
</evidence>
<dbReference type="OrthoDB" id="6432257at2759"/>
<comment type="similarity">
    <text evidence="3">Belongs to the cytochrome P450 family.</text>
</comment>
<evidence type="ECO:0000256" key="8">
    <source>
        <dbReference type="ARBA" id="ARBA00023136"/>
    </source>
</evidence>
<comment type="caution">
    <text evidence="9">The sequence shown here is derived from an EMBL/GenBank/DDBJ whole genome shotgun (WGS) entry which is preliminary data.</text>
</comment>
<gene>
    <name evidence="9" type="ORF">TNCT_288941</name>
</gene>
<keyword evidence="4" id="KW-0479">Metal-binding</keyword>
<comment type="cofactor">
    <cofactor evidence="1">
        <name>heme</name>
        <dbReference type="ChEBI" id="CHEBI:30413"/>
    </cofactor>
</comment>
<keyword evidence="6" id="KW-0408">Iron</keyword>
<keyword evidence="10" id="KW-1185">Reference proteome</keyword>